<dbReference type="AlphaFoldDB" id="A0A0H5QMM5"/>
<dbReference type="EMBL" id="HACM01002963">
    <property type="protein sequence ID" value="CRZ03405.1"/>
    <property type="molecule type" value="Transcribed_RNA"/>
</dbReference>
<protein>
    <submittedName>
        <fullName evidence="1">Uncharacterized protein</fullName>
    </submittedName>
</protein>
<evidence type="ECO:0000313" key="1">
    <source>
        <dbReference type="EMBL" id="CRZ03405.1"/>
    </source>
</evidence>
<name>A0A0H5QMM5_9EUKA</name>
<organism evidence="1">
    <name type="scientific">Spongospora subterranea</name>
    <dbReference type="NCBI Taxonomy" id="70186"/>
    <lineage>
        <taxon>Eukaryota</taxon>
        <taxon>Sar</taxon>
        <taxon>Rhizaria</taxon>
        <taxon>Endomyxa</taxon>
        <taxon>Phytomyxea</taxon>
        <taxon>Plasmodiophorida</taxon>
        <taxon>Plasmodiophoridae</taxon>
        <taxon>Spongospora</taxon>
    </lineage>
</organism>
<feature type="non-terminal residue" evidence="1">
    <location>
        <position position="107"/>
    </location>
</feature>
<accession>A0A0H5QMM5</accession>
<sequence>MNDEASSSEQIADSITWRRATSIILRQPSTSYSGKTQDDIALVERIPPIARQRSLSASYSTRTAAGIRRIQHLFDDSEPSSSCTDGELALFEPSQYIPRTSYKIGDE</sequence>
<reference evidence="1" key="1">
    <citation type="submission" date="2015-04" db="EMBL/GenBank/DDBJ databases">
        <title>The genome sequence of the plant pathogenic Rhizarian Plasmodiophora brassicae reveals insights in its biotrophic life cycle and the origin of chitin synthesis.</title>
        <authorList>
            <person name="Schwelm A."/>
            <person name="Fogelqvist J."/>
            <person name="Knaust A."/>
            <person name="Julke S."/>
            <person name="Lilja T."/>
            <person name="Dhandapani V."/>
            <person name="Bonilla-Rosso G."/>
            <person name="Karlsson M."/>
            <person name="Shevchenko A."/>
            <person name="Choi S.R."/>
            <person name="Kim H.G."/>
            <person name="Park J.Y."/>
            <person name="Lim Y.P."/>
            <person name="Ludwig-Muller J."/>
            <person name="Dixelius C."/>
        </authorList>
    </citation>
    <scope>NUCLEOTIDE SEQUENCE</scope>
    <source>
        <tissue evidence="1">Potato root galls</tissue>
    </source>
</reference>
<proteinExistence type="predicted"/>